<dbReference type="Gene3D" id="3.40.50.1820">
    <property type="entry name" value="alpha/beta hydrolase"/>
    <property type="match status" value="1"/>
</dbReference>
<evidence type="ECO:0000313" key="3">
    <source>
        <dbReference type="Proteomes" id="UP000191612"/>
    </source>
</evidence>
<dbReference type="Pfam" id="PF07859">
    <property type="entry name" value="Abhydrolase_3"/>
    <property type="match status" value="1"/>
</dbReference>
<feature type="domain" description="Alpha/beta hydrolase fold-3" evidence="1">
    <location>
        <begin position="100"/>
        <end position="323"/>
    </location>
</feature>
<protein>
    <recommendedName>
        <fullName evidence="1">Alpha/beta hydrolase fold-3 domain-containing protein</fullName>
    </recommendedName>
</protein>
<reference evidence="3" key="1">
    <citation type="journal article" date="2017" name="Nat. Microbiol.">
        <title>Global analysis of biosynthetic gene clusters reveals vast potential of secondary metabolite production in Penicillium species.</title>
        <authorList>
            <person name="Nielsen J.C."/>
            <person name="Grijseels S."/>
            <person name="Prigent S."/>
            <person name="Ji B."/>
            <person name="Dainat J."/>
            <person name="Nielsen K.F."/>
            <person name="Frisvad J.C."/>
            <person name="Workman M."/>
            <person name="Nielsen J."/>
        </authorList>
    </citation>
    <scope>NUCLEOTIDE SEQUENCE [LARGE SCALE GENOMIC DNA]</scope>
    <source>
        <strain evidence="3">IBT 29525</strain>
    </source>
</reference>
<sequence length="370" mass="42028">MEDLSKYGFPNADWIQFVIGKALPPFPSHLDTLEIQRRINSEREAVASQQFNDSDFGDKVLFQDYDVNIPDDTLSIPIRLSRPNFRPNTDSIIASLPVYLFFHGGGFLFGSETQDECTCARLAVTHNMIVLNANYRHTPVWTYPTQHEDAWRAFQWLMDNIDVIGGDRLRVVVGGVSAGANLAAYVVRRHQELQRDEEALERPKVCISGLILDMPWLVHPDFYPLSLRSQSHHSYIQCANAPLLPMERVRLFTRLLGPVPEERSSLMRISLDLDDLKNMPPTVVLVAGNDPFRDEGWLFANRLSDAGVQVKGYIFPGMPHAFWKLEELQATSLYRTALEDSFSWLLSEEMSKPEEIFQTIGAFGEPTLAT</sequence>
<comment type="caution">
    <text evidence="2">The sequence shown here is derived from an EMBL/GenBank/DDBJ whole genome shotgun (WGS) entry which is preliminary data.</text>
</comment>
<evidence type="ECO:0000259" key="1">
    <source>
        <dbReference type="Pfam" id="PF07859"/>
    </source>
</evidence>
<dbReference type="AlphaFoldDB" id="A0A1V6RPN4"/>
<dbReference type="GO" id="GO:0016787">
    <property type="term" value="F:hydrolase activity"/>
    <property type="evidence" value="ECO:0007669"/>
    <property type="project" value="InterPro"/>
</dbReference>
<dbReference type="GO" id="GO:0072330">
    <property type="term" value="P:monocarboxylic acid biosynthetic process"/>
    <property type="evidence" value="ECO:0007669"/>
    <property type="project" value="UniProtKB-ARBA"/>
</dbReference>
<dbReference type="PANTHER" id="PTHR23024:SF182">
    <property type="entry name" value="PUTATIVE (AFU_ORTHOLOGUE AFUA_3G14960)-RELATED"/>
    <property type="match status" value="1"/>
</dbReference>
<proteinExistence type="predicted"/>
<dbReference type="Proteomes" id="UP000191612">
    <property type="component" value="Unassembled WGS sequence"/>
</dbReference>
<dbReference type="EMBL" id="MDYO01000001">
    <property type="protein sequence ID" value="OQE03490.1"/>
    <property type="molecule type" value="Genomic_DNA"/>
</dbReference>
<organism evidence="2 3">
    <name type="scientific">Penicillium solitum</name>
    <dbReference type="NCBI Taxonomy" id="60172"/>
    <lineage>
        <taxon>Eukaryota</taxon>
        <taxon>Fungi</taxon>
        <taxon>Dikarya</taxon>
        <taxon>Ascomycota</taxon>
        <taxon>Pezizomycotina</taxon>
        <taxon>Eurotiomycetes</taxon>
        <taxon>Eurotiomycetidae</taxon>
        <taxon>Eurotiales</taxon>
        <taxon>Aspergillaceae</taxon>
        <taxon>Penicillium</taxon>
    </lineage>
</organism>
<dbReference type="InterPro" id="IPR029058">
    <property type="entry name" value="AB_hydrolase_fold"/>
</dbReference>
<dbReference type="InterPro" id="IPR050466">
    <property type="entry name" value="Carboxylest/Gibb_receptor"/>
</dbReference>
<dbReference type="InterPro" id="IPR013094">
    <property type="entry name" value="AB_hydrolase_3"/>
</dbReference>
<evidence type="ECO:0000313" key="2">
    <source>
        <dbReference type="EMBL" id="OQE03490.1"/>
    </source>
</evidence>
<dbReference type="GO" id="GO:0017000">
    <property type="term" value="P:antibiotic biosynthetic process"/>
    <property type="evidence" value="ECO:0007669"/>
    <property type="project" value="UniProtKB-ARBA"/>
</dbReference>
<name>A0A1V6RPN4_9EURO</name>
<dbReference type="PANTHER" id="PTHR23024">
    <property type="entry name" value="ARYLACETAMIDE DEACETYLASE"/>
    <property type="match status" value="1"/>
</dbReference>
<keyword evidence="3" id="KW-1185">Reference proteome</keyword>
<dbReference type="STRING" id="60172.A0A1V6RPN4"/>
<gene>
    <name evidence="2" type="ORF">PENSOL_c001G02900</name>
</gene>
<accession>A0A1V6RPN4</accession>
<dbReference type="SUPFAM" id="SSF53474">
    <property type="entry name" value="alpha/beta-Hydrolases"/>
    <property type="match status" value="1"/>
</dbReference>